<dbReference type="PATRIC" id="fig|34073.19.peg.5054"/>
<evidence type="ECO:0000256" key="4">
    <source>
        <dbReference type="ARBA" id="ARBA00022989"/>
    </source>
</evidence>
<keyword evidence="4 6" id="KW-1133">Transmembrane helix</keyword>
<comment type="subcellular location">
    <subcellularLocation>
        <location evidence="1">Cell membrane</location>
        <topology evidence="1">Multi-pass membrane protein</topology>
    </subcellularLocation>
</comment>
<evidence type="ECO:0000256" key="5">
    <source>
        <dbReference type="ARBA" id="ARBA00023136"/>
    </source>
</evidence>
<dbReference type="Proteomes" id="UP000035170">
    <property type="component" value="Unassembled WGS sequence"/>
</dbReference>
<dbReference type="InterPro" id="IPR001123">
    <property type="entry name" value="LeuE-type"/>
</dbReference>
<sequence length="224" mass="23299">MISLATLALFLLAVLALFLSPGPNMAFVLSHGVAHGPRGGFAAALGISSADLVHTLFAATGVTALVAAWPPSFDLLRYAGALYLLWLAAQALRSSGGGLPAGARAPSSAFARIVRMAFLNNLVNPKALLFFMVFLPQFVDPARGSVPLQLVQLGVMLSAAALAFNTLLGACSGQVGRWLQRRPGAEKFQRGLLALVMVGLAIRLLLLDRPAMPSALSATPVQGS</sequence>
<keyword evidence="8" id="KW-1185">Reference proteome</keyword>
<dbReference type="EMBL" id="JZWI01000028">
    <property type="protein sequence ID" value="KLN54000.1"/>
    <property type="molecule type" value="Genomic_DNA"/>
</dbReference>
<evidence type="ECO:0000256" key="3">
    <source>
        <dbReference type="ARBA" id="ARBA00022692"/>
    </source>
</evidence>
<gene>
    <name evidence="7" type="primary">leuE2</name>
    <name evidence="7" type="ORF">VPARA_49380</name>
</gene>
<feature type="transmembrane region" description="Helical" evidence="6">
    <location>
        <begin position="42"/>
        <end position="68"/>
    </location>
</feature>
<organism evidence="7 8">
    <name type="scientific">Variovorax paradoxus</name>
    <dbReference type="NCBI Taxonomy" id="34073"/>
    <lineage>
        <taxon>Bacteria</taxon>
        <taxon>Pseudomonadati</taxon>
        <taxon>Pseudomonadota</taxon>
        <taxon>Betaproteobacteria</taxon>
        <taxon>Burkholderiales</taxon>
        <taxon>Comamonadaceae</taxon>
        <taxon>Variovorax</taxon>
    </lineage>
</organism>
<dbReference type="AlphaFoldDB" id="A0A0H2MAG3"/>
<dbReference type="PIRSF" id="PIRSF006324">
    <property type="entry name" value="LeuE"/>
    <property type="match status" value="1"/>
</dbReference>
<dbReference type="GO" id="GO:0005886">
    <property type="term" value="C:plasma membrane"/>
    <property type="evidence" value="ECO:0007669"/>
    <property type="project" value="UniProtKB-SubCell"/>
</dbReference>
<evidence type="ECO:0000313" key="8">
    <source>
        <dbReference type="Proteomes" id="UP000035170"/>
    </source>
</evidence>
<feature type="transmembrane region" description="Helical" evidence="6">
    <location>
        <begin position="113"/>
        <end position="135"/>
    </location>
</feature>
<protein>
    <submittedName>
        <fullName evidence="7">Leucine efflux protein</fullName>
    </submittedName>
</protein>
<reference evidence="7 8" key="1">
    <citation type="submission" date="2015-03" db="EMBL/GenBank/DDBJ databases">
        <title>Genome sequence of Variovorax paradoxus TBEA6.</title>
        <authorList>
            <person name="Poehlein A."/>
            <person name="Schuldes J."/>
            <person name="Wuebbeler J.H."/>
            <person name="Hiessl S."/>
            <person name="Steinbuechel A."/>
            <person name="Daniel R."/>
        </authorList>
    </citation>
    <scope>NUCLEOTIDE SEQUENCE [LARGE SCALE GENOMIC DNA]</scope>
    <source>
        <strain evidence="7 8">TBEA6</strain>
    </source>
</reference>
<feature type="transmembrane region" description="Helical" evidence="6">
    <location>
        <begin position="147"/>
        <end position="168"/>
    </location>
</feature>
<accession>A0A0H2MAG3</accession>
<keyword evidence="3 6" id="KW-0812">Transmembrane</keyword>
<proteinExistence type="predicted"/>
<dbReference type="PANTHER" id="PTHR30086:SF20">
    <property type="entry name" value="ARGININE EXPORTER PROTEIN ARGO-RELATED"/>
    <property type="match status" value="1"/>
</dbReference>
<dbReference type="GO" id="GO:0015171">
    <property type="term" value="F:amino acid transmembrane transporter activity"/>
    <property type="evidence" value="ECO:0007669"/>
    <property type="project" value="TreeGrafter"/>
</dbReference>
<comment type="caution">
    <text evidence="7">The sequence shown here is derived from an EMBL/GenBank/DDBJ whole genome shotgun (WGS) entry which is preliminary data.</text>
</comment>
<evidence type="ECO:0000256" key="6">
    <source>
        <dbReference type="SAM" id="Phobius"/>
    </source>
</evidence>
<keyword evidence="5 6" id="KW-0472">Membrane</keyword>
<evidence type="ECO:0000256" key="2">
    <source>
        <dbReference type="ARBA" id="ARBA00022475"/>
    </source>
</evidence>
<dbReference type="PANTHER" id="PTHR30086">
    <property type="entry name" value="ARGININE EXPORTER PROTEIN ARGO"/>
    <property type="match status" value="1"/>
</dbReference>
<keyword evidence="2" id="KW-1003">Cell membrane</keyword>
<evidence type="ECO:0000313" key="7">
    <source>
        <dbReference type="EMBL" id="KLN54000.1"/>
    </source>
</evidence>
<evidence type="ECO:0000256" key="1">
    <source>
        <dbReference type="ARBA" id="ARBA00004651"/>
    </source>
</evidence>
<dbReference type="Pfam" id="PF01810">
    <property type="entry name" value="LysE"/>
    <property type="match status" value="1"/>
</dbReference>
<dbReference type="RefSeq" id="WP_047786402.1">
    <property type="nucleotide sequence ID" value="NZ_JZWI01000028.1"/>
</dbReference>
<name>A0A0H2MAG3_VARPD</name>
<feature type="transmembrane region" description="Helical" evidence="6">
    <location>
        <begin position="188"/>
        <end position="206"/>
    </location>
</feature>